<dbReference type="PROSITE" id="PS50404">
    <property type="entry name" value="GST_NTER"/>
    <property type="match status" value="1"/>
</dbReference>
<proteinExistence type="inferred from homology"/>
<dbReference type="EMBL" id="KQ964247">
    <property type="protein sequence ID" value="KXJ94847.1"/>
    <property type="molecule type" value="Genomic_DNA"/>
</dbReference>
<reference evidence="5" key="1">
    <citation type="submission" date="2016-02" db="EMBL/GenBank/DDBJ databases">
        <title>Draft genome sequence of Microdochium bolleyi, a fungal endophyte of beachgrass.</title>
        <authorList>
            <consortium name="DOE Joint Genome Institute"/>
            <person name="David A.S."/>
            <person name="May G."/>
            <person name="Haridas S."/>
            <person name="Lim J."/>
            <person name="Wang M."/>
            <person name="Labutti K."/>
            <person name="Lipzen A."/>
            <person name="Barry K."/>
            <person name="Grigoriev I.V."/>
        </authorList>
    </citation>
    <scope>NUCLEOTIDE SEQUENCE [LARGE SCALE GENOMIC DNA]</scope>
    <source>
        <strain evidence="5">J235TASD1</strain>
    </source>
</reference>
<name>A0A136JCK7_9PEZI</name>
<dbReference type="Pfam" id="PF13417">
    <property type="entry name" value="GST_N_3"/>
    <property type="match status" value="1"/>
</dbReference>
<dbReference type="Gene3D" id="3.40.30.10">
    <property type="entry name" value="Glutaredoxin"/>
    <property type="match status" value="1"/>
</dbReference>
<organism evidence="4 5">
    <name type="scientific">Microdochium bolleyi</name>
    <dbReference type="NCBI Taxonomy" id="196109"/>
    <lineage>
        <taxon>Eukaryota</taxon>
        <taxon>Fungi</taxon>
        <taxon>Dikarya</taxon>
        <taxon>Ascomycota</taxon>
        <taxon>Pezizomycotina</taxon>
        <taxon>Sordariomycetes</taxon>
        <taxon>Xylariomycetidae</taxon>
        <taxon>Xylariales</taxon>
        <taxon>Microdochiaceae</taxon>
        <taxon>Microdochium</taxon>
    </lineage>
</organism>
<gene>
    <name evidence="4" type="ORF">Micbo1qcDRAFT_232243</name>
</gene>
<dbReference type="Proteomes" id="UP000070501">
    <property type="component" value="Unassembled WGS sequence"/>
</dbReference>
<dbReference type="InParanoid" id="A0A136JCK7"/>
<dbReference type="GO" id="GO:0005737">
    <property type="term" value="C:cytoplasm"/>
    <property type="evidence" value="ECO:0007669"/>
    <property type="project" value="TreeGrafter"/>
</dbReference>
<dbReference type="SFLD" id="SFLDS00019">
    <property type="entry name" value="Glutathione_Transferase_(cytos"/>
    <property type="match status" value="1"/>
</dbReference>
<dbReference type="PANTHER" id="PTHR43968">
    <property type="match status" value="1"/>
</dbReference>
<sequence>MAATAPPIKLYTNHACPWAQRAEIILAELNIPHEQEIIDLATPRTAEYLAINPRGLVPSLAYGDEIITESGIVAQFIADLHGPSHLLPAANDPNGALKRARINFFVDTFVSKVNPSLGKLQMALPGTDLDAAAQALVESAAKELEPLLADAAPFFGGSDKPTLAEVQTGSFIIRLFELPKAGLIADFHDDIKAKAPAFYRWASAVAEIPSVKSTYANDLVVAGITRKRAQLAAQQAKA</sequence>
<evidence type="ECO:0000256" key="1">
    <source>
        <dbReference type="ARBA" id="ARBA00007409"/>
    </source>
</evidence>
<dbReference type="InterPro" id="IPR036282">
    <property type="entry name" value="Glutathione-S-Trfase_C_sf"/>
</dbReference>
<feature type="domain" description="GST N-terminal" evidence="2">
    <location>
        <begin position="6"/>
        <end position="85"/>
    </location>
</feature>
<dbReference type="InterPro" id="IPR036249">
    <property type="entry name" value="Thioredoxin-like_sf"/>
</dbReference>
<dbReference type="CDD" id="cd00570">
    <property type="entry name" value="GST_N_family"/>
    <property type="match status" value="1"/>
</dbReference>
<dbReference type="OrthoDB" id="202840at2759"/>
<dbReference type="AlphaFoldDB" id="A0A136JCK7"/>
<dbReference type="PANTHER" id="PTHR43968:SF8">
    <property type="entry name" value="S-TRANSFERASE, PUTATIVE (AFU_ORTHOLOGUE AFUA_2G00590)-RELATED"/>
    <property type="match status" value="1"/>
</dbReference>
<keyword evidence="4" id="KW-0808">Transferase</keyword>
<dbReference type="SUPFAM" id="SSF47616">
    <property type="entry name" value="GST C-terminal domain-like"/>
    <property type="match status" value="1"/>
</dbReference>
<dbReference type="GO" id="GO:0016740">
    <property type="term" value="F:transferase activity"/>
    <property type="evidence" value="ECO:0007669"/>
    <property type="project" value="UniProtKB-KW"/>
</dbReference>
<comment type="similarity">
    <text evidence="1">Belongs to the GST superfamily.</text>
</comment>
<evidence type="ECO:0000259" key="2">
    <source>
        <dbReference type="PROSITE" id="PS50404"/>
    </source>
</evidence>
<evidence type="ECO:0000259" key="3">
    <source>
        <dbReference type="PROSITE" id="PS50405"/>
    </source>
</evidence>
<dbReference type="InterPro" id="IPR040079">
    <property type="entry name" value="Glutathione_S-Trfase"/>
</dbReference>
<dbReference type="SFLD" id="SFLDG00358">
    <property type="entry name" value="Main_(cytGST)"/>
    <property type="match status" value="1"/>
</dbReference>
<dbReference type="InterPro" id="IPR010987">
    <property type="entry name" value="Glutathione-S-Trfase_C-like"/>
</dbReference>
<keyword evidence="5" id="KW-1185">Reference proteome</keyword>
<feature type="domain" description="GST C-terminal" evidence="3">
    <location>
        <begin position="95"/>
        <end position="231"/>
    </location>
</feature>
<dbReference type="STRING" id="196109.A0A136JCK7"/>
<dbReference type="SUPFAM" id="SSF52833">
    <property type="entry name" value="Thioredoxin-like"/>
    <property type="match status" value="1"/>
</dbReference>
<evidence type="ECO:0000313" key="5">
    <source>
        <dbReference type="Proteomes" id="UP000070501"/>
    </source>
</evidence>
<protein>
    <submittedName>
        <fullName evidence="4">Glutathione S-transferase domain-containing protein</fullName>
    </submittedName>
</protein>
<dbReference type="Gene3D" id="1.20.1050.10">
    <property type="match status" value="1"/>
</dbReference>
<evidence type="ECO:0000313" key="4">
    <source>
        <dbReference type="EMBL" id="KXJ94847.1"/>
    </source>
</evidence>
<dbReference type="InterPro" id="IPR050983">
    <property type="entry name" value="GST_Omega/HSP26"/>
</dbReference>
<accession>A0A136JCK7</accession>
<dbReference type="PROSITE" id="PS50405">
    <property type="entry name" value="GST_CTER"/>
    <property type="match status" value="1"/>
</dbReference>
<dbReference type="InterPro" id="IPR004045">
    <property type="entry name" value="Glutathione_S-Trfase_N"/>
</dbReference>